<comment type="caution">
    <text evidence="2">The sequence shown here is derived from an EMBL/GenBank/DDBJ whole genome shotgun (WGS) entry which is preliminary data.</text>
</comment>
<dbReference type="PANTHER" id="PTHR48045:SF22">
    <property type="entry name" value="UDP-GLUCURONOSYL_UDP-GLUCOSYLTRANSFERASE"/>
    <property type="match status" value="1"/>
</dbReference>
<dbReference type="AlphaFoldDB" id="A0A2P6QKE4"/>
<keyword evidence="3" id="KW-1185">Reference proteome</keyword>
<gene>
    <name evidence="2" type="ORF">RchiOBHm_Chr5g0071461</name>
</gene>
<evidence type="ECO:0000313" key="3">
    <source>
        <dbReference type="Proteomes" id="UP000238479"/>
    </source>
</evidence>
<keyword evidence="2" id="KW-0808">Transferase</keyword>
<dbReference type="PANTHER" id="PTHR48045">
    <property type="entry name" value="UDP-GLYCOSYLTRANSFERASE 72B1"/>
    <property type="match status" value="1"/>
</dbReference>
<dbReference type="EC" id="2.4.1.298" evidence="2"/>
<evidence type="ECO:0000256" key="1">
    <source>
        <dbReference type="SAM" id="SignalP"/>
    </source>
</evidence>
<name>A0A2P6QKE4_ROSCH</name>
<dbReference type="OMA" id="ICHRATW"/>
<evidence type="ECO:0000313" key="2">
    <source>
        <dbReference type="EMBL" id="PRQ34654.1"/>
    </source>
</evidence>
<dbReference type="Gene3D" id="3.40.50.2000">
    <property type="entry name" value="Glycogen Phosphorylase B"/>
    <property type="match status" value="2"/>
</dbReference>
<dbReference type="SUPFAM" id="SSF53756">
    <property type="entry name" value="UDP-Glycosyltransferase/glycogen phosphorylase"/>
    <property type="match status" value="1"/>
</dbReference>
<sequence length="106" mass="12215">MTLLTIFVSVLFVWICELCLNSKMVVEDWKIGWKVKRPEAKIDQAKIAGLVKKFMDLEDGEGKETRSRVRELQHTWKGAIEEGGSFKSNFSAFIRDFLQCHAHQAN</sequence>
<dbReference type="STRING" id="74649.A0A2P6QKE4"/>
<dbReference type="Proteomes" id="UP000238479">
    <property type="component" value="Chromosome 5"/>
</dbReference>
<feature type="chain" id="PRO_5015170355" evidence="1">
    <location>
        <begin position="19"/>
        <end position="106"/>
    </location>
</feature>
<proteinExistence type="predicted"/>
<reference evidence="2 3" key="1">
    <citation type="journal article" date="2018" name="Nat. Genet.">
        <title>The Rosa genome provides new insights in the design of modern roses.</title>
        <authorList>
            <person name="Bendahmane M."/>
        </authorList>
    </citation>
    <scope>NUCLEOTIDE SEQUENCE [LARGE SCALE GENOMIC DNA]</scope>
    <source>
        <strain evidence="3">cv. Old Blush</strain>
    </source>
</reference>
<accession>A0A2P6QKE4</accession>
<dbReference type="GO" id="GO:0102816">
    <property type="term" value="F:UDP-D-glucose:delphinidin 3-O-glucosyl-5-O-caffeoylglucoside -O-beta-D-glucosyltransferase activity"/>
    <property type="evidence" value="ECO:0007669"/>
    <property type="project" value="UniProtKB-EC"/>
</dbReference>
<keyword evidence="1" id="KW-0732">Signal</keyword>
<dbReference type="EMBL" id="PDCK01000043">
    <property type="protein sequence ID" value="PRQ34654.1"/>
    <property type="molecule type" value="Genomic_DNA"/>
</dbReference>
<feature type="signal peptide" evidence="1">
    <location>
        <begin position="1"/>
        <end position="18"/>
    </location>
</feature>
<dbReference type="Gramene" id="PRQ34654">
    <property type="protein sequence ID" value="PRQ34654"/>
    <property type="gene ID" value="RchiOBHm_Chr5g0071461"/>
</dbReference>
<keyword evidence="2" id="KW-0328">Glycosyltransferase</keyword>
<organism evidence="2 3">
    <name type="scientific">Rosa chinensis</name>
    <name type="common">China rose</name>
    <dbReference type="NCBI Taxonomy" id="74649"/>
    <lineage>
        <taxon>Eukaryota</taxon>
        <taxon>Viridiplantae</taxon>
        <taxon>Streptophyta</taxon>
        <taxon>Embryophyta</taxon>
        <taxon>Tracheophyta</taxon>
        <taxon>Spermatophyta</taxon>
        <taxon>Magnoliopsida</taxon>
        <taxon>eudicotyledons</taxon>
        <taxon>Gunneridae</taxon>
        <taxon>Pentapetalae</taxon>
        <taxon>rosids</taxon>
        <taxon>fabids</taxon>
        <taxon>Rosales</taxon>
        <taxon>Rosaceae</taxon>
        <taxon>Rosoideae</taxon>
        <taxon>Rosoideae incertae sedis</taxon>
        <taxon>Rosa</taxon>
    </lineage>
</organism>
<protein>
    <submittedName>
        <fullName evidence="2">Putative anthocyanidin 3-O-glucoside 5-O-glucosyltransferase</fullName>
        <ecNumber evidence="2">2.4.1.298</ecNumber>
    </submittedName>
</protein>